<dbReference type="NCBIfam" id="TIGR04269">
    <property type="entry name" value="SAM_SPASM_FxsB"/>
    <property type="match status" value="1"/>
</dbReference>
<dbReference type="RefSeq" id="WP_344615842.1">
    <property type="nucleotide sequence ID" value="NZ_BAAARV010000056.1"/>
</dbReference>
<dbReference type="InterPro" id="IPR007197">
    <property type="entry name" value="rSAM"/>
</dbReference>
<dbReference type="InterPro" id="IPR058240">
    <property type="entry name" value="rSAM_sf"/>
</dbReference>
<gene>
    <name evidence="6" type="ORF">GCM10010170_059370</name>
</gene>
<dbReference type="Proteomes" id="UP001501444">
    <property type="component" value="Unassembled WGS sequence"/>
</dbReference>
<keyword evidence="1" id="KW-0949">S-adenosyl-L-methionine</keyword>
<feature type="domain" description="Radical SAM core" evidence="5">
    <location>
        <begin position="5"/>
        <end position="237"/>
    </location>
</feature>
<reference evidence="6 7" key="1">
    <citation type="journal article" date="2019" name="Int. J. Syst. Evol. Microbiol.">
        <title>The Global Catalogue of Microorganisms (GCM) 10K type strain sequencing project: providing services to taxonomists for standard genome sequencing and annotation.</title>
        <authorList>
            <consortium name="The Broad Institute Genomics Platform"/>
            <consortium name="The Broad Institute Genome Sequencing Center for Infectious Disease"/>
            <person name="Wu L."/>
            <person name="Ma J."/>
        </authorList>
    </citation>
    <scope>NUCLEOTIDE SEQUENCE [LARGE SCALE GENOMIC DNA]</scope>
    <source>
        <strain evidence="6 7">JCM 3272</strain>
    </source>
</reference>
<dbReference type="NCBIfam" id="TIGR04267">
    <property type="entry name" value="mod_HExxH"/>
    <property type="match status" value="1"/>
</dbReference>
<dbReference type="SUPFAM" id="SSF102114">
    <property type="entry name" value="Radical SAM enzymes"/>
    <property type="match status" value="1"/>
</dbReference>
<evidence type="ECO:0000259" key="5">
    <source>
        <dbReference type="PROSITE" id="PS51918"/>
    </source>
</evidence>
<dbReference type="InterPro" id="IPR026337">
    <property type="entry name" value="AKG_HExxH"/>
</dbReference>
<keyword evidence="3" id="KW-0408">Iron</keyword>
<evidence type="ECO:0000313" key="7">
    <source>
        <dbReference type="Proteomes" id="UP001501444"/>
    </source>
</evidence>
<keyword evidence="7" id="KW-1185">Reference proteome</keyword>
<keyword evidence="2" id="KW-0479">Metal-binding</keyword>
<comment type="caution">
    <text evidence="6">The sequence shown here is derived from an EMBL/GenBank/DDBJ whole genome shotgun (WGS) entry which is preliminary data.</text>
</comment>
<organism evidence="6 7">
    <name type="scientific">Dactylosporangium salmoneum</name>
    <dbReference type="NCBI Taxonomy" id="53361"/>
    <lineage>
        <taxon>Bacteria</taxon>
        <taxon>Bacillati</taxon>
        <taxon>Actinomycetota</taxon>
        <taxon>Actinomycetes</taxon>
        <taxon>Micromonosporales</taxon>
        <taxon>Micromonosporaceae</taxon>
        <taxon>Dactylosporangium</taxon>
    </lineage>
</organism>
<protein>
    <recommendedName>
        <fullName evidence="5">Radical SAM core domain-containing protein</fullName>
    </recommendedName>
</protein>
<evidence type="ECO:0000256" key="2">
    <source>
        <dbReference type="ARBA" id="ARBA00022723"/>
    </source>
</evidence>
<dbReference type="Pfam" id="PF04055">
    <property type="entry name" value="Radical_SAM"/>
    <property type="match status" value="1"/>
</dbReference>
<evidence type="ECO:0000313" key="6">
    <source>
        <dbReference type="EMBL" id="GAA2362887.1"/>
    </source>
</evidence>
<accession>A0ABN3GWB7</accession>
<name>A0ABN3GWB7_9ACTN</name>
<dbReference type="InterPro" id="IPR023867">
    <property type="entry name" value="Sulphatase_maturase_rSAM"/>
</dbReference>
<evidence type="ECO:0000256" key="4">
    <source>
        <dbReference type="ARBA" id="ARBA00023014"/>
    </source>
</evidence>
<dbReference type="Gene3D" id="3.20.20.70">
    <property type="entry name" value="Aldolase class I"/>
    <property type="match status" value="1"/>
</dbReference>
<dbReference type="InterPro" id="IPR026335">
    <property type="entry name" value="rSAM_SPASM_FxsB"/>
</dbReference>
<dbReference type="InterPro" id="IPR013785">
    <property type="entry name" value="Aldolase_TIM"/>
</dbReference>
<dbReference type="PANTHER" id="PTHR43273">
    <property type="entry name" value="ANAEROBIC SULFATASE-MATURATING ENZYME HOMOLOG ASLB-RELATED"/>
    <property type="match status" value="1"/>
</dbReference>
<dbReference type="PANTHER" id="PTHR43273:SF8">
    <property type="entry name" value="RADICAL SAM DOMAIN PROTEIN"/>
    <property type="match status" value="1"/>
</dbReference>
<dbReference type="EMBL" id="BAAARV010000056">
    <property type="protein sequence ID" value="GAA2362887.1"/>
    <property type="molecule type" value="Genomic_DNA"/>
</dbReference>
<dbReference type="PROSITE" id="PS51918">
    <property type="entry name" value="RADICAL_SAM"/>
    <property type="match status" value="1"/>
</dbReference>
<evidence type="ECO:0000256" key="3">
    <source>
        <dbReference type="ARBA" id="ARBA00023004"/>
    </source>
</evidence>
<dbReference type="CDD" id="cd01335">
    <property type="entry name" value="Radical_SAM"/>
    <property type="match status" value="1"/>
</dbReference>
<sequence>MSAPAAAITEFVLKVHSRCDLRCDHCYVYVHRDQTWKDRPRAISPGIARLAAQRIAEHARDHGLHRVRVILHGGEPLLLGAERLRALLTDLRATVRPAAEIDLVLQSNGILLDEELCRLFVEHGVRVGISLDGDAAANDRHRRFRNGASSHAEVLRALELLRRPEFRPAYGGLLCTIDLANDPIAVYEALLAQRPPRIDLLLPHATWDDPPPRPGGAAAPYAAWLLTVYRRWVADGRPVPIRLFDSLRSAAVGGPSQTEAVGLDAIGLATIETDGAWEQADSLKTAFHGAAATGFHVRTHSLDEVAAHPDVAAQRQGAAALSATCRDCEVLAQCGGGLRAHRYRTGGGFDNPSVYCADLKELILSMRREPGTGRPEPIVAPEPALDALLDDLATGAGSAEAVRTLLGARAAADRALLASVLAEADLPEPAARAWALLRRIDATAPEAAVPVWRHPWLRVWALRHLDGDSGHDNDLGYLSQLAAAAAVRAGAAAELALPVRDGRVHLPGLGIAVLATTAELATLTVEAGRCTVRAPGADPVEVRDGAGPGWRPVLRAGPEEWPVLLDDLDEQRDCHEWPTAGRLVPSAALAWDARLRDAWAVLGREAPQYRPALRWGVRTVAPLAPDPGGARRSATHRDAFAAVGVAATDAPATAILLVHELQHVKLGALLDLCDLADPEHLGTVPVGWRPDPRPVEAALQGIYAHLAVADLWRRRPGAAARASFEEYRRWVLQAIEAVTATGALTVEGRRFVAGMLAAADGWAAEGP</sequence>
<dbReference type="SFLD" id="SFLDS00029">
    <property type="entry name" value="Radical_SAM"/>
    <property type="match status" value="1"/>
</dbReference>
<evidence type="ECO:0000256" key="1">
    <source>
        <dbReference type="ARBA" id="ARBA00022691"/>
    </source>
</evidence>
<dbReference type="SFLD" id="SFLDG01386">
    <property type="entry name" value="main_SPASM_domain-containing"/>
    <property type="match status" value="1"/>
</dbReference>
<dbReference type="SFLD" id="SFLDG01072">
    <property type="entry name" value="dehydrogenase_like"/>
    <property type="match status" value="1"/>
</dbReference>
<keyword evidence="4" id="KW-0411">Iron-sulfur</keyword>
<dbReference type="SFLD" id="SFLDG01067">
    <property type="entry name" value="SPASM/twitch_domain_containing"/>
    <property type="match status" value="1"/>
</dbReference>
<proteinExistence type="predicted"/>